<dbReference type="PANTHER" id="PTHR16057">
    <property type="entry name" value="WINS1, 2 PROTEIN"/>
    <property type="match status" value="1"/>
</dbReference>
<proteinExistence type="predicted"/>
<accession>A0A2U1LMY4</accession>
<evidence type="ECO:0000259" key="2">
    <source>
        <dbReference type="Pfam" id="PF14695"/>
    </source>
</evidence>
<reference evidence="3 4" key="1">
    <citation type="journal article" date="2018" name="Mol. Plant">
        <title>The genome of Artemisia annua provides insight into the evolution of Asteraceae family and artemisinin biosynthesis.</title>
        <authorList>
            <person name="Shen Q."/>
            <person name="Zhang L."/>
            <person name="Liao Z."/>
            <person name="Wang S."/>
            <person name="Yan T."/>
            <person name="Shi P."/>
            <person name="Liu M."/>
            <person name="Fu X."/>
            <person name="Pan Q."/>
            <person name="Wang Y."/>
            <person name="Lv Z."/>
            <person name="Lu X."/>
            <person name="Zhang F."/>
            <person name="Jiang W."/>
            <person name="Ma Y."/>
            <person name="Chen M."/>
            <person name="Hao X."/>
            <person name="Li L."/>
            <person name="Tang Y."/>
            <person name="Lv G."/>
            <person name="Zhou Y."/>
            <person name="Sun X."/>
            <person name="Brodelius P.E."/>
            <person name="Rose J.K.C."/>
            <person name="Tang K."/>
        </authorList>
    </citation>
    <scope>NUCLEOTIDE SEQUENCE [LARGE SCALE GENOMIC DNA]</scope>
    <source>
        <strain evidence="4">cv. Huhao1</strain>
        <tissue evidence="3">Leaf</tissue>
    </source>
</reference>
<feature type="domain" description="Protein Lines N-terminal" evidence="1">
    <location>
        <begin position="400"/>
        <end position="501"/>
    </location>
</feature>
<dbReference type="InterPro" id="IPR032794">
    <property type="entry name" value="LINES_N"/>
</dbReference>
<dbReference type="SUPFAM" id="SSF48371">
    <property type="entry name" value="ARM repeat"/>
    <property type="match status" value="1"/>
</dbReference>
<dbReference type="OrthoDB" id="8251209at2759"/>
<dbReference type="PANTHER" id="PTHR16057:SF1">
    <property type="entry name" value="PROTEIN LINES HOMOLOG 1"/>
    <property type="match status" value="1"/>
</dbReference>
<gene>
    <name evidence="3" type="ORF">CTI12_AA296710</name>
</gene>
<dbReference type="Pfam" id="PF14695">
    <property type="entry name" value="LINES_C"/>
    <property type="match status" value="1"/>
</dbReference>
<dbReference type="Proteomes" id="UP000245207">
    <property type="component" value="Unassembled WGS sequence"/>
</dbReference>
<organism evidence="3 4">
    <name type="scientific">Artemisia annua</name>
    <name type="common">Sweet wormwood</name>
    <dbReference type="NCBI Taxonomy" id="35608"/>
    <lineage>
        <taxon>Eukaryota</taxon>
        <taxon>Viridiplantae</taxon>
        <taxon>Streptophyta</taxon>
        <taxon>Embryophyta</taxon>
        <taxon>Tracheophyta</taxon>
        <taxon>Spermatophyta</taxon>
        <taxon>Magnoliopsida</taxon>
        <taxon>eudicotyledons</taxon>
        <taxon>Gunneridae</taxon>
        <taxon>Pentapetalae</taxon>
        <taxon>asterids</taxon>
        <taxon>campanulids</taxon>
        <taxon>Asterales</taxon>
        <taxon>Asteraceae</taxon>
        <taxon>Asteroideae</taxon>
        <taxon>Anthemideae</taxon>
        <taxon>Artemisiinae</taxon>
        <taxon>Artemisia</taxon>
    </lineage>
</organism>
<dbReference type="STRING" id="35608.A0A2U1LMY4"/>
<evidence type="ECO:0000259" key="1">
    <source>
        <dbReference type="Pfam" id="PF14694"/>
    </source>
</evidence>
<sequence>MTRIHYSRICRLITDSLHSVTVLNKIKCSVYEFDSDNGDLGDSLGDITLCHSSAYECLQTITHDLVFILVAESRYVRHLAGNVIVSLSEFVVASRRYWEEFVQLLCFYFEIVICKVISPSSDPLRRDIYLGSDLINLKLDLRSVVDNAGWGSVGAIVSVLCTVLKTVKDEDNEKVVQVYLDVLGSCLQNIPWDLCNGILVDDIGVGNDFFEFIGYLVQLFCSVVSVVDPEDDTPAFNAIYNIFPKILKWCFGELGENCHHTSISQYIRYKILVLMIRLSPRVDIHCTTAVSWLNLIRKYFKDLLFESVNQPDADQDDCLKDSPFNITSHQHLQRRVVFLYLRCAFSLIGLTERHKKQGLCGDVTSWSKEGFTALYEWLEKQLPENILMNSDLYDESCKSFTKSFIQLYMHEDDILFEVLLQLTNTQPISQELTSSVVGKDMVYLLSDIFNPVHLFHIFLSELHYDHQVLLDYLISKDTGASCAEYLLRCLRIICDNWNSFLGFPFRVEVGRESFHKQRKLQSDLDSASDEMPVSLQTDDNNKRNCKQPFYDARDCLLQLKKSVASLHQKDLFPYNPEVLLRRLTRFQELCSMP</sequence>
<dbReference type="EMBL" id="PKPP01008565">
    <property type="protein sequence ID" value="PWA50357.1"/>
    <property type="molecule type" value="Genomic_DNA"/>
</dbReference>
<name>A0A2U1LMY4_ARTAN</name>
<dbReference type="Pfam" id="PF14694">
    <property type="entry name" value="LINES_N"/>
    <property type="match status" value="1"/>
</dbReference>
<protein>
    <recommendedName>
        <fullName evidence="5">Protein Lines C-terminal domain-containing protein</fullName>
    </recommendedName>
</protein>
<evidence type="ECO:0008006" key="5">
    <source>
        <dbReference type="Google" id="ProtNLM"/>
    </source>
</evidence>
<evidence type="ECO:0000313" key="3">
    <source>
        <dbReference type="EMBL" id="PWA50357.1"/>
    </source>
</evidence>
<keyword evidence="4" id="KW-1185">Reference proteome</keyword>
<dbReference type="InterPro" id="IPR016024">
    <property type="entry name" value="ARM-type_fold"/>
</dbReference>
<evidence type="ECO:0000313" key="4">
    <source>
        <dbReference type="Proteomes" id="UP000245207"/>
    </source>
</evidence>
<dbReference type="InterPro" id="IPR029415">
    <property type="entry name" value="Lines_C"/>
</dbReference>
<dbReference type="AlphaFoldDB" id="A0A2U1LMY4"/>
<dbReference type="InterPro" id="IPR024875">
    <property type="entry name" value="Protein_Lines"/>
</dbReference>
<feature type="domain" description="Protein Lines C-terminal" evidence="2">
    <location>
        <begin position="554"/>
        <end position="588"/>
    </location>
</feature>
<comment type="caution">
    <text evidence="3">The sequence shown here is derived from an EMBL/GenBank/DDBJ whole genome shotgun (WGS) entry which is preliminary data.</text>
</comment>